<dbReference type="PANTHER" id="PTHR21366:SF31">
    <property type="entry name" value="METALLOTHIOL TRANSFERASE FOSB"/>
    <property type="match status" value="1"/>
</dbReference>
<dbReference type="EMBL" id="SUMC01000005">
    <property type="protein sequence ID" value="TKA12100.1"/>
    <property type="molecule type" value="Genomic_DNA"/>
</dbReference>
<dbReference type="Gene3D" id="3.10.180.10">
    <property type="entry name" value="2,3-Dihydroxybiphenyl 1,2-Dioxygenase, domain 1"/>
    <property type="match status" value="1"/>
</dbReference>
<proteinExistence type="predicted"/>
<keyword evidence="3" id="KW-1185">Reference proteome</keyword>
<feature type="domain" description="VOC" evidence="1">
    <location>
        <begin position="37"/>
        <end position="160"/>
    </location>
</feature>
<dbReference type="AlphaFoldDB" id="A0A4U0SPV1"/>
<dbReference type="PANTHER" id="PTHR21366">
    <property type="entry name" value="GLYOXALASE FAMILY PROTEIN"/>
    <property type="match status" value="1"/>
</dbReference>
<evidence type="ECO:0000313" key="3">
    <source>
        <dbReference type="Proteomes" id="UP000305778"/>
    </source>
</evidence>
<accession>A0A4U0SPV1</accession>
<dbReference type="Proteomes" id="UP000305778">
    <property type="component" value="Unassembled WGS sequence"/>
</dbReference>
<dbReference type="InterPro" id="IPR004360">
    <property type="entry name" value="Glyas_Fos-R_dOase_dom"/>
</dbReference>
<dbReference type="CDD" id="cd06587">
    <property type="entry name" value="VOC"/>
    <property type="match status" value="1"/>
</dbReference>
<reference evidence="2 3" key="1">
    <citation type="submission" date="2019-04" db="EMBL/GenBank/DDBJ databases">
        <title>Streptomyces oryziradicis sp. nov., a novel actinomycete isolated from rhizosphere soil of rice (Oryza sativa L.).</title>
        <authorList>
            <person name="Li C."/>
        </authorList>
    </citation>
    <scope>NUCLEOTIDE SEQUENCE [LARGE SCALE GENOMIC DNA]</scope>
    <source>
        <strain evidence="2 3">NEAU-C40</strain>
    </source>
</reference>
<evidence type="ECO:0000313" key="2">
    <source>
        <dbReference type="EMBL" id="TKA12100.1"/>
    </source>
</evidence>
<dbReference type="RefSeq" id="WP_136722632.1">
    <property type="nucleotide sequence ID" value="NZ_JAOPYF010000520.1"/>
</dbReference>
<comment type="caution">
    <text evidence="2">The sequence shown here is derived from an EMBL/GenBank/DDBJ whole genome shotgun (WGS) entry which is preliminary data.</text>
</comment>
<dbReference type="PROSITE" id="PS51819">
    <property type="entry name" value="VOC"/>
    <property type="match status" value="1"/>
</dbReference>
<dbReference type="InterPro" id="IPR037523">
    <property type="entry name" value="VOC_core"/>
</dbReference>
<dbReference type="InterPro" id="IPR029068">
    <property type="entry name" value="Glyas_Bleomycin-R_OHBP_Dase"/>
</dbReference>
<dbReference type="SUPFAM" id="SSF54593">
    <property type="entry name" value="Glyoxalase/Bleomycin resistance protein/Dihydroxybiphenyl dioxygenase"/>
    <property type="match status" value="1"/>
</dbReference>
<dbReference type="Pfam" id="PF00903">
    <property type="entry name" value="Glyoxalase"/>
    <property type="match status" value="1"/>
</dbReference>
<organism evidence="2 3">
    <name type="scientific">Actinacidiphila oryziradicis</name>
    <dbReference type="NCBI Taxonomy" id="2571141"/>
    <lineage>
        <taxon>Bacteria</taxon>
        <taxon>Bacillati</taxon>
        <taxon>Actinomycetota</taxon>
        <taxon>Actinomycetes</taxon>
        <taxon>Kitasatosporales</taxon>
        <taxon>Streptomycetaceae</taxon>
        <taxon>Actinacidiphila</taxon>
    </lineage>
</organism>
<protein>
    <submittedName>
        <fullName evidence="2">VOC family protein</fullName>
    </submittedName>
</protein>
<evidence type="ECO:0000259" key="1">
    <source>
        <dbReference type="PROSITE" id="PS51819"/>
    </source>
</evidence>
<name>A0A4U0SPV1_9ACTN</name>
<dbReference type="OrthoDB" id="5242400at2"/>
<gene>
    <name evidence="2" type="ORF">FCI23_07295</name>
</gene>
<sequence length="174" mass="19368">MGEPQGKELEALRERRAALRGKYLRAPAERPPTQAAGVHHVAFICADVEETIGFYQDFLGFPLVELVENRDYPGSSHFFFDIGHGNLLGFFDFPGHDHPAQHETIGGLQHLALSVTEEQFRGAKARFDAAGFEYLGPDRGADDSLYIRDPNGVSVELYQERLGYFNGVALLTED</sequence>
<dbReference type="InterPro" id="IPR050383">
    <property type="entry name" value="GlyoxalaseI/FosfomycinResist"/>
</dbReference>